<dbReference type="AlphaFoldDB" id="A0A9K3LHI1"/>
<dbReference type="EMBL" id="JAGRRH010000012">
    <property type="protein sequence ID" value="KAG7362123.1"/>
    <property type="molecule type" value="Genomic_DNA"/>
</dbReference>
<name>A0A9K3LHI1_9STRA</name>
<dbReference type="Proteomes" id="UP000693970">
    <property type="component" value="Unassembled WGS sequence"/>
</dbReference>
<organism evidence="2 3">
    <name type="scientific">Nitzschia inconspicua</name>
    <dbReference type="NCBI Taxonomy" id="303405"/>
    <lineage>
        <taxon>Eukaryota</taxon>
        <taxon>Sar</taxon>
        <taxon>Stramenopiles</taxon>
        <taxon>Ochrophyta</taxon>
        <taxon>Bacillariophyta</taxon>
        <taxon>Bacillariophyceae</taxon>
        <taxon>Bacillariophycidae</taxon>
        <taxon>Bacillariales</taxon>
        <taxon>Bacillariaceae</taxon>
        <taxon>Nitzschia</taxon>
    </lineage>
</organism>
<feature type="compositionally biased region" description="Basic residues" evidence="1">
    <location>
        <begin position="379"/>
        <end position="394"/>
    </location>
</feature>
<comment type="caution">
    <text evidence="2">The sequence shown here is derived from an EMBL/GenBank/DDBJ whole genome shotgun (WGS) entry which is preliminary data.</text>
</comment>
<feature type="compositionally biased region" description="Basic and acidic residues" evidence="1">
    <location>
        <begin position="395"/>
        <end position="406"/>
    </location>
</feature>
<sequence>MTNTSKQDQQFVTMPDGTKVAVKAQRETKKDRITMAHLTSPNRIKLSEKDRMETEQTIVSSHPTLKFKKMDLHSPDLDSLVSLNTNLETTERLFARYDLLQIFNIVKPIRDPSTGQLTGLLHDEKSFRNLFQWYGALTLAEVMESTDWYSSCLDDDWYGSNLDLTAEYLRCHMETDLYEKVNEEYSKLDIQGGPVLLFVMIRHLLSTNDSLVHALTSKIKAVKLSSYPGEDVGKAVTHLRTLVRCLKKLRRRNADGHEVDLVPHDLTKQLYDILQTSSCDEFNVMFKQLFYTEQRNVLLGGHSKWTDPEEVLTLAQGHYQDLCVHGKWTGATQNKATFPVFTSKKDAVAFLGQLHCHNCGGPHLLRDCTVTHDEARIKANRKRLKETKKVARKGSPKDQSKPDSNRRSKWPPRPKKGEPNRATIDGKTHYYHFKSSKWLPVDSDRQANMATPSSTAPTTTTTTPAAATTQSDAAPSSDLDPTKRRQANLALTKFKQEFSDAFSVLTDVFQE</sequence>
<gene>
    <name evidence="2" type="ORF">IV203_025789</name>
</gene>
<feature type="region of interest" description="Disordered" evidence="1">
    <location>
        <begin position="379"/>
        <end position="427"/>
    </location>
</feature>
<proteinExistence type="predicted"/>
<feature type="region of interest" description="Disordered" evidence="1">
    <location>
        <begin position="446"/>
        <end position="484"/>
    </location>
</feature>
<feature type="compositionally biased region" description="Low complexity" evidence="1">
    <location>
        <begin position="450"/>
        <end position="477"/>
    </location>
</feature>
<evidence type="ECO:0000313" key="3">
    <source>
        <dbReference type="Proteomes" id="UP000693970"/>
    </source>
</evidence>
<reference evidence="2" key="1">
    <citation type="journal article" date="2021" name="Sci. Rep.">
        <title>Diploid genomic architecture of Nitzschia inconspicua, an elite biomass production diatom.</title>
        <authorList>
            <person name="Oliver A."/>
            <person name="Podell S."/>
            <person name="Pinowska A."/>
            <person name="Traller J.C."/>
            <person name="Smith S.R."/>
            <person name="McClure R."/>
            <person name="Beliaev A."/>
            <person name="Bohutskyi P."/>
            <person name="Hill E.A."/>
            <person name="Rabines A."/>
            <person name="Zheng H."/>
            <person name="Allen L.Z."/>
            <person name="Kuo A."/>
            <person name="Grigoriev I.V."/>
            <person name="Allen A.E."/>
            <person name="Hazlebeck D."/>
            <person name="Allen E.E."/>
        </authorList>
    </citation>
    <scope>NUCLEOTIDE SEQUENCE</scope>
    <source>
        <strain evidence="2">Hildebrandi</strain>
    </source>
</reference>
<feature type="compositionally biased region" description="Basic and acidic residues" evidence="1">
    <location>
        <begin position="415"/>
        <end position="427"/>
    </location>
</feature>
<evidence type="ECO:0000313" key="2">
    <source>
        <dbReference type="EMBL" id="KAG7362123.1"/>
    </source>
</evidence>
<keyword evidence="3" id="KW-1185">Reference proteome</keyword>
<evidence type="ECO:0000256" key="1">
    <source>
        <dbReference type="SAM" id="MobiDB-lite"/>
    </source>
</evidence>
<reference evidence="2" key="2">
    <citation type="submission" date="2021-04" db="EMBL/GenBank/DDBJ databases">
        <authorList>
            <person name="Podell S."/>
        </authorList>
    </citation>
    <scope>NUCLEOTIDE SEQUENCE</scope>
    <source>
        <strain evidence="2">Hildebrandi</strain>
    </source>
</reference>
<accession>A0A9K3LHI1</accession>
<dbReference type="OrthoDB" id="8026949at2759"/>
<protein>
    <submittedName>
        <fullName evidence="2">Uncharacterized protein</fullName>
    </submittedName>
</protein>